<dbReference type="Pfam" id="PF00153">
    <property type="entry name" value="Mito_carr"/>
    <property type="match status" value="3"/>
</dbReference>
<reference evidence="11" key="2">
    <citation type="journal article" date="2019" name="Curr. Biol.">
        <title>Chromatin organization in early land plants reveals an ancestral association between H3K27me3, transposons, and constitutive heterochromatin.</title>
        <authorList>
            <person name="Montgomery S.A."/>
            <person name="Tanizawa Y."/>
            <person name="Galik B."/>
            <person name="Wang N."/>
            <person name="Ito T."/>
            <person name="Mochizuki T."/>
            <person name="Akimcheva S."/>
            <person name="Bowman J."/>
            <person name="Cognat V."/>
            <person name="Drouard L."/>
            <person name="Ekker H."/>
            <person name="Houng S."/>
            <person name="Kohchi T."/>
            <person name="Lin S."/>
            <person name="Liu L.D."/>
            <person name="Nakamura Y."/>
            <person name="Valeeva L.R."/>
            <person name="Shakirov E.V."/>
            <person name="Shippen D.E."/>
            <person name="Wei W."/>
            <person name="Yagura M."/>
            <person name="Yamaoka S."/>
            <person name="Yamato K.T."/>
            <person name="Liu C."/>
            <person name="Berger F."/>
        </authorList>
    </citation>
    <scope>NUCLEOTIDE SEQUENCE [LARGE SCALE GENOMIC DNA]</scope>
    <source>
        <strain evidence="11">Tak-1</strain>
    </source>
</reference>
<evidence type="ECO:0000256" key="6">
    <source>
        <dbReference type="ARBA" id="ARBA00022989"/>
    </source>
</evidence>
<organism evidence="12 13">
    <name type="scientific">Marchantia polymorpha subsp. ruderalis</name>
    <dbReference type="NCBI Taxonomy" id="1480154"/>
    <lineage>
        <taxon>Eukaryota</taxon>
        <taxon>Viridiplantae</taxon>
        <taxon>Streptophyta</taxon>
        <taxon>Embryophyta</taxon>
        <taxon>Marchantiophyta</taxon>
        <taxon>Marchantiopsida</taxon>
        <taxon>Marchantiidae</taxon>
        <taxon>Marchantiales</taxon>
        <taxon>Marchantiaceae</taxon>
        <taxon>Marchantia</taxon>
    </lineage>
</organism>
<dbReference type="PROSITE" id="PS50920">
    <property type="entry name" value="SOLCAR"/>
    <property type="match status" value="3"/>
</dbReference>
<evidence type="ECO:0000313" key="12">
    <source>
        <dbReference type="EMBL" id="OAE25387.1"/>
    </source>
</evidence>
<gene>
    <name evidence="12" type="ORF">AXG93_4620s2020</name>
    <name evidence="11" type="ORF">Mp_1g07730</name>
</gene>
<dbReference type="PRINTS" id="PR00926">
    <property type="entry name" value="MITOCARRIER"/>
</dbReference>
<dbReference type="Proteomes" id="UP001162541">
    <property type="component" value="Chromosome 1"/>
</dbReference>
<dbReference type="InterPro" id="IPR002067">
    <property type="entry name" value="MCP"/>
</dbReference>
<evidence type="ECO:0000256" key="8">
    <source>
        <dbReference type="PROSITE-ProRule" id="PRU00282"/>
    </source>
</evidence>
<feature type="transmembrane region" description="Helical" evidence="10">
    <location>
        <begin position="72"/>
        <end position="94"/>
    </location>
</feature>
<evidence type="ECO:0000256" key="4">
    <source>
        <dbReference type="ARBA" id="ARBA00022692"/>
    </source>
</evidence>
<feature type="repeat" description="Solcar" evidence="8">
    <location>
        <begin position="114"/>
        <end position="196"/>
    </location>
</feature>
<reference evidence="14" key="3">
    <citation type="journal article" date="2020" name="Curr. Biol.">
        <title>Chromatin organization in early land plants reveals an ancestral association between H3K27me3, transposons, and constitutive heterochromatin.</title>
        <authorList>
            <person name="Montgomery S.A."/>
            <person name="Tanizawa Y."/>
            <person name="Galik B."/>
            <person name="Wang N."/>
            <person name="Ito T."/>
            <person name="Mochizuki T."/>
            <person name="Akimcheva S."/>
            <person name="Bowman J.L."/>
            <person name="Cognat V."/>
            <person name="Marechal-Drouard L."/>
            <person name="Ekker H."/>
            <person name="Hong S.F."/>
            <person name="Kohchi T."/>
            <person name="Lin S.S."/>
            <person name="Liu L.D."/>
            <person name="Nakamura Y."/>
            <person name="Valeeva L.R."/>
            <person name="Shakirov E.V."/>
            <person name="Shippen D.E."/>
            <person name="Wei W.L."/>
            <person name="Yagura M."/>
            <person name="Yamaoka S."/>
            <person name="Yamato K.T."/>
            <person name="Liu C."/>
            <person name="Berger F."/>
        </authorList>
    </citation>
    <scope>NUCLEOTIDE SEQUENCE [LARGE SCALE GENOMIC DNA]</scope>
    <source>
        <strain evidence="14">Tak-1</strain>
    </source>
</reference>
<dbReference type="EMBL" id="LVLJ01002341">
    <property type="protein sequence ID" value="OAE25387.1"/>
    <property type="molecule type" value="Genomic_DNA"/>
</dbReference>
<keyword evidence="6 10" id="KW-1133">Transmembrane helix</keyword>
<evidence type="ECO:0000313" key="11">
    <source>
        <dbReference type="EMBL" id="BBM97707.1"/>
    </source>
</evidence>
<reference evidence="12 13" key="1">
    <citation type="submission" date="2016-03" db="EMBL/GenBank/DDBJ databases">
        <title>Mechanisms controlling the formation of the plant cell surface in tip-growing cells are functionally conserved among land plants.</title>
        <authorList>
            <person name="Honkanen S."/>
            <person name="Jones V.A."/>
            <person name="Morieri G."/>
            <person name="Champion C."/>
            <person name="Hetherington A.J."/>
            <person name="Kelly S."/>
            <person name="Saint-Marcoux D."/>
            <person name="Proust H."/>
            <person name="Prescott H."/>
            <person name="Dolan L."/>
        </authorList>
    </citation>
    <scope>NUCLEOTIDE SEQUENCE [LARGE SCALE GENOMIC DNA]</scope>
    <source>
        <strain evidence="13">cv. Tak-1 and cv. Tak-2</strain>
        <tissue evidence="12">Whole gametophyte</tissue>
    </source>
</reference>
<name>A0A176VX98_MARPO</name>
<dbReference type="InterPro" id="IPR018108">
    <property type="entry name" value="MCP_transmembrane"/>
</dbReference>
<evidence type="ECO:0000256" key="9">
    <source>
        <dbReference type="RuleBase" id="RU000488"/>
    </source>
</evidence>
<evidence type="ECO:0000256" key="2">
    <source>
        <dbReference type="ARBA" id="ARBA00006375"/>
    </source>
</evidence>
<evidence type="ECO:0008006" key="15">
    <source>
        <dbReference type="Google" id="ProtNLM"/>
    </source>
</evidence>
<evidence type="ECO:0000256" key="10">
    <source>
        <dbReference type="SAM" id="Phobius"/>
    </source>
</evidence>
<feature type="repeat" description="Solcar" evidence="8">
    <location>
        <begin position="15"/>
        <end position="102"/>
    </location>
</feature>
<dbReference type="GO" id="GO:0055085">
    <property type="term" value="P:transmembrane transport"/>
    <property type="evidence" value="ECO:0007669"/>
    <property type="project" value="InterPro"/>
</dbReference>
<feature type="repeat" description="Solcar" evidence="8">
    <location>
        <begin position="214"/>
        <end position="302"/>
    </location>
</feature>
<keyword evidence="3 9" id="KW-0813">Transport</keyword>
<evidence type="ECO:0000256" key="3">
    <source>
        <dbReference type="ARBA" id="ARBA00022448"/>
    </source>
</evidence>
<evidence type="ECO:0000256" key="5">
    <source>
        <dbReference type="ARBA" id="ARBA00022737"/>
    </source>
</evidence>
<keyword evidence="5" id="KW-0677">Repeat</keyword>
<dbReference type="Gene3D" id="1.50.40.10">
    <property type="entry name" value="Mitochondrial carrier domain"/>
    <property type="match status" value="2"/>
</dbReference>
<evidence type="ECO:0000256" key="7">
    <source>
        <dbReference type="ARBA" id="ARBA00023136"/>
    </source>
</evidence>
<evidence type="ECO:0000313" key="13">
    <source>
        <dbReference type="Proteomes" id="UP000077202"/>
    </source>
</evidence>
<dbReference type="GO" id="GO:0016020">
    <property type="term" value="C:membrane"/>
    <property type="evidence" value="ECO:0007669"/>
    <property type="project" value="UniProtKB-SubCell"/>
</dbReference>
<dbReference type="PANTHER" id="PTHR45667">
    <property type="entry name" value="S-ADENOSYLMETHIONINE MITOCHONDRIAL CARRIER PROTEIN"/>
    <property type="match status" value="1"/>
</dbReference>
<comment type="subcellular location">
    <subcellularLocation>
        <location evidence="1">Membrane</location>
        <topology evidence="1">Multi-pass membrane protein</topology>
    </subcellularLocation>
</comment>
<protein>
    <recommendedName>
        <fullName evidence="15">Mitochondrial carrier protein</fullName>
    </recommendedName>
</protein>
<accession>A0A176VX98</accession>
<dbReference type="Proteomes" id="UP000077202">
    <property type="component" value="Unassembled WGS sequence"/>
</dbReference>
<keyword evidence="7 8" id="KW-0472">Membrane</keyword>
<sequence>MAVGKRIEAHQRTNGDWSDNFFSGASASLCSKVILQPFDTSKTVLQATKELRGGYTNLAQCMVGLVRNRGFGALYTGFLASIAVSAPSSAVFAAGYEFSKAWVEKASHDSALPLLQLAPVLAAAFGNVAASVVRVPPEIIKQRVQAGIYRNVFEATTSVWLKEGFTGFYRGYTAMVARDIPYSALQFMTFEILKKRRLRTRFKSKQQGKPKNGEGMMTDMWMGAIAGAVASTLTTPLDVVKTRVMTQTFAGRAVYPGLPATVKQIWIEEGLVGFGRGMLPRVLYKVPASAVFLVCYEAMKRILSSARRARQLKHMKSEKASFIPIHPIAEDCKLSTEATVRKAKPAIA</sequence>
<evidence type="ECO:0000256" key="1">
    <source>
        <dbReference type="ARBA" id="ARBA00004141"/>
    </source>
</evidence>
<evidence type="ECO:0000313" key="14">
    <source>
        <dbReference type="Proteomes" id="UP001162541"/>
    </source>
</evidence>
<dbReference type="EMBL" id="AP019866">
    <property type="protein sequence ID" value="BBM97707.1"/>
    <property type="molecule type" value="Genomic_DNA"/>
</dbReference>
<dbReference type="AlphaFoldDB" id="A0A176VX98"/>
<comment type="similarity">
    <text evidence="2 9">Belongs to the mitochondrial carrier (TC 2.A.29) family.</text>
</comment>
<keyword evidence="4 8" id="KW-0812">Transmembrane</keyword>
<dbReference type="InterPro" id="IPR023395">
    <property type="entry name" value="MCP_dom_sf"/>
</dbReference>
<dbReference type="SUPFAM" id="SSF103506">
    <property type="entry name" value="Mitochondrial carrier"/>
    <property type="match status" value="1"/>
</dbReference>
<feature type="transmembrane region" description="Helical" evidence="10">
    <location>
        <begin position="114"/>
        <end position="133"/>
    </location>
</feature>
<proteinExistence type="inferred from homology"/>
<keyword evidence="13" id="KW-1185">Reference proteome</keyword>